<dbReference type="Proteomes" id="UP000256873">
    <property type="component" value="Unassembled WGS sequence"/>
</dbReference>
<dbReference type="AlphaFoldDB" id="A0A3E0LA39"/>
<organism evidence="1 2">
    <name type="scientific">Microcystis flos-aquae TF09</name>
    <dbReference type="NCBI Taxonomy" id="2060473"/>
    <lineage>
        <taxon>Bacteria</taxon>
        <taxon>Bacillati</taxon>
        <taxon>Cyanobacteriota</taxon>
        <taxon>Cyanophyceae</taxon>
        <taxon>Oscillatoriophycideae</taxon>
        <taxon>Chroococcales</taxon>
        <taxon>Microcystaceae</taxon>
        <taxon>Microcystis</taxon>
    </lineage>
</organism>
<name>A0A3E0LA39_9CHRO</name>
<sequence>MNLPKSQELTLIFLDHPFEYTLNHPLMEALNNESKQTIVLVIGQQQEKQALAIEIIKNCCGTDKTSEELIDIKNRLEELENKFEGIEPIAHEYRYNKAHNQFLEEQLSFYTPSED</sequence>
<evidence type="ECO:0000313" key="2">
    <source>
        <dbReference type="Proteomes" id="UP000256873"/>
    </source>
</evidence>
<accession>A0A3E0LA39</accession>
<dbReference type="EMBL" id="QQWC01000001">
    <property type="protein sequence ID" value="REJ44379.1"/>
    <property type="molecule type" value="Genomic_DNA"/>
</dbReference>
<evidence type="ECO:0000313" key="1">
    <source>
        <dbReference type="EMBL" id="REJ44379.1"/>
    </source>
</evidence>
<proteinExistence type="predicted"/>
<gene>
    <name evidence="1" type="ORF">DWQ54_02280</name>
</gene>
<protein>
    <submittedName>
        <fullName evidence="1">Uncharacterized protein</fullName>
    </submittedName>
</protein>
<reference evidence="1 2" key="1">
    <citation type="submission" date="2017-10" db="EMBL/GenBank/DDBJ databases">
        <title>A large-scale comparative metagenomic study reveals the eutrophication-driven functional interactions in six Microcystis-epibionts communities.</title>
        <authorList>
            <person name="Li Q."/>
            <person name="Lin F."/>
        </authorList>
    </citation>
    <scope>NUCLEOTIDE SEQUENCE [LARGE SCALE GENOMIC DNA]</scope>
    <source>
        <strain evidence="1">TF09</strain>
    </source>
</reference>
<comment type="caution">
    <text evidence="1">The sequence shown here is derived from an EMBL/GenBank/DDBJ whole genome shotgun (WGS) entry which is preliminary data.</text>
</comment>